<dbReference type="EMBL" id="CP108140">
    <property type="protein sequence ID" value="WTP86409.1"/>
    <property type="molecule type" value="Genomic_DNA"/>
</dbReference>
<reference evidence="6" key="1">
    <citation type="submission" date="2022-10" db="EMBL/GenBank/DDBJ databases">
        <title>The complete genomes of actinobacterial strains from the NBC collection.</title>
        <authorList>
            <person name="Joergensen T.S."/>
            <person name="Alvarez Arevalo M."/>
            <person name="Sterndorff E.B."/>
            <person name="Faurdal D."/>
            <person name="Vuksanovic O."/>
            <person name="Mourched A.-S."/>
            <person name="Charusanti P."/>
            <person name="Shaw S."/>
            <person name="Blin K."/>
            <person name="Weber T."/>
        </authorList>
    </citation>
    <scope>NUCLEOTIDE SEQUENCE</scope>
    <source>
        <strain evidence="6">NBC 00180</strain>
    </source>
</reference>
<evidence type="ECO:0000256" key="2">
    <source>
        <dbReference type="ARBA" id="ARBA00023125"/>
    </source>
</evidence>
<dbReference type="InterPro" id="IPR036390">
    <property type="entry name" value="WH_DNA-bd_sf"/>
</dbReference>
<keyword evidence="1" id="KW-0805">Transcription regulation</keyword>
<accession>A0AAU1HWP9</accession>
<dbReference type="CDD" id="cd00090">
    <property type="entry name" value="HTH_ARSR"/>
    <property type="match status" value="1"/>
</dbReference>
<evidence type="ECO:0000313" key="6">
    <source>
        <dbReference type="EMBL" id="WTP86409.1"/>
    </source>
</evidence>
<feature type="region of interest" description="Disordered" evidence="4">
    <location>
        <begin position="97"/>
        <end position="118"/>
    </location>
</feature>
<dbReference type="PANTHER" id="PTHR33154:SF33">
    <property type="entry name" value="TRANSCRIPTIONAL REPRESSOR SDPR"/>
    <property type="match status" value="1"/>
</dbReference>
<dbReference type="PRINTS" id="PR00778">
    <property type="entry name" value="HTHARSR"/>
</dbReference>
<dbReference type="GO" id="GO:0003700">
    <property type="term" value="F:DNA-binding transcription factor activity"/>
    <property type="evidence" value="ECO:0007669"/>
    <property type="project" value="InterPro"/>
</dbReference>
<dbReference type="NCBIfam" id="NF033788">
    <property type="entry name" value="HTH_metalloreg"/>
    <property type="match status" value="1"/>
</dbReference>
<gene>
    <name evidence="6" type="ORF">OG477_13975</name>
</gene>
<proteinExistence type="predicted"/>
<dbReference type="SMART" id="SM00418">
    <property type="entry name" value="HTH_ARSR"/>
    <property type="match status" value="1"/>
</dbReference>
<protein>
    <submittedName>
        <fullName evidence="6">Metalloregulator ArsR/SmtB family transcription factor</fullName>
    </submittedName>
</protein>
<name>A0AAU1HWP9_9ACTN</name>
<dbReference type="SUPFAM" id="SSF46785">
    <property type="entry name" value="Winged helix' DNA-binding domain"/>
    <property type="match status" value="1"/>
</dbReference>
<evidence type="ECO:0000256" key="1">
    <source>
        <dbReference type="ARBA" id="ARBA00023015"/>
    </source>
</evidence>
<feature type="domain" description="HTH arsR-type" evidence="5">
    <location>
        <begin position="5"/>
        <end position="101"/>
    </location>
</feature>
<dbReference type="InterPro" id="IPR036388">
    <property type="entry name" value="WH-like_DNA-bd_sf"/>
</dbReference>
<dbReference type="InterPro" id="IPR011991">
    <property type="entry name" value="ArsR-like_HTH"/>
</dbReference>
<dbReference type="AlphaFoldDB" id="A0AAU1HWP9"/>
<dbReference type="InterPro" id="IPR001845">
    <property type="entry name" value="HTH_ArsR_DNA-bd_dom"/>
</dbReference>
<dbReference type="Gene3D" id="1.10.10.10">
    <property type="entry name" value="Winged helix-like DNA-binding domain superfamily/Winged helix DNA-binding domain"/>
    <property type="match status" value="1"/>
</dbReference>
<dbReference type="InterPro" id="IPR051081">
    <property type="entry name" value="HTH_MetalResp_TranReg"/>
</dbReference>
<organism evidence="6">
    <name type="scientific">Streptomyces sp. NBC_00180</name>
    <dbReference type="NCBI Taxonomy" id="2903632"/>
    <lineage>
        <taxon>Bacteria</taxon>
        <taxon>Bacillati</taxon>
        <taxon>Actinomycetota</taxon>
        <taxon>Actinomycetes</taxon>
        <taxon>Kitasatosporales</taxon>
        <taxon>Streptomycetaceae</taxon>
        <taxon>Streptomyces</taxon>
    </lineage>
</organism>
<evidence type="ECO:0000259" key="5">
    <source>
        <dbReference type="PROSITE" id="PS50987"/>
    </source>
</evidence>
<sequence length="118" mass="12828">MRNSLERSEAEQYAGWFKALADATRIQIVTLLARSGERLAVGQIVEAVGVGQSTVSHHLKALAEVGFVLVEREGAFSWYRLNEECVDAFPSAADVVMGRPAPARNGSGATRGRWRSDP</sequence>
<dbReference type="PROSITE" id="PS50987">
    <property type="entry name" value="HTH_ARSR_2"/>
    <property type="match status" value="1"/>
</dbReference>
<evidence type="ECO:0000256" key="3">
    <source>
        <dbReference type="ARBA" id="ARBA00023163"/>
    </source>
</evidence>
<keyword evidence="3" id="KW-0804">Transcription</keyword>
<dbReference type="Pfam" id="PF01022">
    <property type="entry name" value="HTH_5"/>
    <property type="match status" value="1"/>
</dbReference>
<dbReference type="PANTHER" id="PTHR33154">
    <property type="entry name" value="TRANSCRIPTIONAL REGULATOR, ARSR FAMILY"/>
    <property type="match status" value="1"/>
</dbReference>
<keyword evidence="2" id="KW-0238">DNA-binding</keyword>
<dbReference type="GO" id="GO:0003677">
    <property type="term" value="F:DNA binding"/>
    <property type="evidence" value="ECO:0007669"/>
    <property type="project" value="UniProtKB-KW"/>
</dbReference>
<evidence type="ECO:0000256" key="4">
    <source>
        <dbReference type="SAM" id="MobiDB-lite"/>
    </source>
</evidence>